<evidence type="ECO:0000256" key="3">
    <source>
        <dbReference type="ARBA" id="ARBA00022741"/>
    </source>
</evidence>
<dbReference type="PROSITE" id="PS00108">
    <property type="entry name" value="PROTEIN_KINASE_ST"/>
    <property type="match status" value="1"/>
</dbReference>
<evidence type="ECO:0000256" key="7">
    <source>
        <dbReference type="SAM" id="MobiDB-lite"/>
    </source>
</evidence>
<dbReference type="Proteomes" id="UP000284842">
    <property type="component" value="Unassembled WGS sequence"/>
</dbReference>
<evidence type="ECO:0000256" key="1">
    <source>
        <dbReference type="ARBA" id="ARBA00022527"/>
    </source>
</evidence>
<organism evidence="9 10">
    <name type="scientific">Panaeolus cyanescens</name>
    <dbReference type="NCBI Taxonomy" id="181874"/>
    <lineage>
        <taxon>Eukaryota</taxon>
        <taxon>Fungi</taxon>
        <taxon>Dikarya</taxon>
        <taxon>Basidiomycota</taxon>
        <taxon>Agaricomycotina</taxon>
        <taxon>Agaricomycetes</taxon>
        <taxon>Agaricomycetidae</taxon>
        <taxon>Agaricales</taxon>
        <taxon>Agaricineae</taxon>
        <taxon>Galeropsidaceae</taxon>
        <taxon>Panaeolus</taxon>
    </lineage>
</organism>
<dbReference type="InterPro" id="IPR011009">
    <property type="entry name" value="Kinase-like_dom_sf"/>
</dbReference>
<dbReference type="PROSITE" id="PS00107">
    <property type="entry name" value="PROTEIN_KINASE_ATP"/>
    <property type="match status" value="1"/>
</dbReference>
<dbReference type="GO" id="GO:0005524">
    <property type="term" value="F:ATP binding"/>
    <property type="evidence" value="ECO:0007669"/>
    <property type="project" value="UniProtKB-UniRule"/>
</dbReference>
<keyword evidence="4" id="KW-0418">Kinase</keyword>
<keyword evidence="3 6" id="KW-0547">Nucleotide-binding</keyword>
<dbReference type="InterPro" id="IPR017441">
    <property type="entry name" value="Protein_kinase_ATP_BS"/>
</dbReference>
<dbReference type="SMART" id="SM00220">
    <property type="entry name" value="S_TKc"/>
    <property type="match status" value="1"/>
</dbReference>
<keyword evidence="5 6" id="KW-0067">ATP-binding</keyword>
<dbReference type="InterPro" id="IPR051681">
    <property type="entry name" value="Ser/Thr_Kinases-Pseudokinases"/>
</dbReference>
<evidence type="ECO:0000256" key="6">
    <source>
        <dbReference type="PROSITE-ProRule" id="PRU10141"/>
    </source>
</evidence>
<evidence type="ECO:0000256" key="2">
    <source>
        <dbReference type="ARBA" id="ARBA00022679"/>
    </source>
</evidence>
<gene>
    <name evidence="9" type="ORF">CVT24_013207</name>
</gene>
<dbReference type="EMBL" id="NHTK01000957">
    <property type="protein sequence ID" value="PPR04355.1"/>
    <property type="molecule type" value="Genomic_DNA"/>
</dbReference>
<keyword evidence="2" id="KW-0808">Transferase</keyword>
<dbReference type="OrthoDB" id="1668230at2759"/>
<dbReference type="InParanoid" id="A0A409YMV8"/>
<reference evidence="9 10" key="1">
    <citation type="journal article" date="2018" name="Evol. Lett.">
        <title>Horizontal gene cluster transfer increased hallucinogenic mushroom diversity.</title>
        <authorList>
            <person name="Reynolds H.T."/>
            <person name="Vijayakumar V."/>
            <person name="Gluck-Thaler E."/>
            <person name="Korotkin H.B."/>
            <person name="Matheny P.B."/>
            <person name="Slot J.C."/>
        </authorList>
    </citation>
    <scope>NUCLEOTIDE SEQUENCE [LARGE SCALE GENOMIC DNA]</scope>
    <source>
        <strain evidence="9 10">2629</strain>
    </source>
</reference>
<dbReference type="Gene3D" id="1.10.510.10">
    <property type="entry name" value="Transferase(Phosphotransferase) domain 1"/>
    <property type="match status" value="2"/>
</dbReference>
<sequence length="1167" mass="130784">MVAPTDQGEGHRSGQDEVTIDNAWYGKWHVTDDAWKGDTVPKRKEPNRSAAHNDVRNSTREKVIKAVAYPIKHNAFDVLHTTLGISANLLEFAPVPGLAAVAKTLVKIWDAADQVDLNGISCLRLTERCADILISVREEIAKTGNEVTEELSASILKLEESFTHIAEIIKRQANRPFLKRYLKRDEIFAEIGHCDNLLKDAMMVFNYNIQVRILAIVQESNKRRDEDQVEIKEFIKDIASGRIPLGAPTRQAILTSMAQQTPPTGHIPETPPPDSLLLSLGTVSAECSPEHTPRSAELPDTEILQTLRHVYLRQNAVDTALDLIHLRKIMKNALQATSDVEMLQILQVGPNEMPDAIRTLERALVTPLDHTRSSEFSDTKETPEPGDEQDGGEVGSEGRGSEAWRRDTLDSEFMETGIETLRRLSGKNSTPMPSWAITKYEIVRNKIIGVGAYSRVYKGKWEGKTVAVKLLTDLETPRELFIKEVELWKNLDHPNILRLYGASSTQGGPPWFFVSPYMEHGSLVDHLRRVERDRRPPGLGLRSDSFSGLLSVPQRDDSTPKSQCTRSLGCEHTGPTSSPPQPSSVVLVPAEREWDLLRFMHHIAKGMMYLHSLDPPVLHGDLKASNVLVDNQFCAQIADFGQSELKTAHNKSESRAGTLRWQAPEIWGGSAQLTPAVDTWAFSITCAEILNMGKMPWANLDDTTVRRLVLEQYGRPDVPSASRFNTPGLQDLMRSCWHTDPFCRPPFWKIRLDLKHIRTAHAESSIKSLEAGTSLVASNSQSSLNSSPSLSPINLLEPHHNASMIIVSDLLDGSDELSRDTLTIFHSPTEESGIPIPVVQAPTPALSIASSRHSTSDSPITPAPYDVKEYERHHTASHMDEATSFRNEINYCRNLHHDFHRYFPSLVLLPLWDPSPVDVGAVGYLSKPAGQFVTLFNAFRPHKAENFIVRHLQPLRLPGEHHIGVKKFDRRTPAQRAYDLITKSLSLPQSIHSREGKVSRQRSFPLKSGHPEAYLYTEIAEYHYMEINSNEVPKKWFQENVDAILVAYGPGSRHQIKKEDLLLVLGEMRTPKYALFVSDGHPEGKVHFDISANQKIGHPWGVFAVNNGKPHAEAPRKFREEYRLPPYFVGKISDVGDPWETVLFARLRFQPNSLEPTSQGSDSFPVS</sequence>
<dbReference type="InterPro" id="IPR008271">
    <property type="entry name" value="Ser/Thr_kinase_AS"/>
</dbReference>
<dbReference type="SUPFAM" id="SSF56112">
    <property type="entry name" value="Protein kinase-like (PK-like)"/>
    <property type="match status" value="1"/>
</dbReference>
<name>A0A409YMV8_9AGAR</name>
<evidence type="ECO:0000259" key="8">
    <source>
        <dbReference type="PROSITE" id="PS50011"/>
    </source>
</evidence>
<dbReference type="PROSITE" id="PS50011">
    <property type="entry name" value="PROTEIN_KINASE_DOM"/>
    <property type="match status" value="1"/>
</dbReference>
<proteinExistence type="predicted"/>
<dbReference type="Gene3D" id="1.20.930.20">
    <property type="entry name" value="Adaptor protein Cbl, N-terminal domain"/>
    <property type="match status" value="1"/>
</dbReference>
<dbReference type="InterPro" id="IPR000719">
    <property type="entry name" value="Prot_kinase_dom"/>
</dbReference>
<dbReference type="AlphaFoldDB" id="A0A409YMV8"/>
<keyword evidence="1" id="KW-0723">Serine/threonine-protein kinase</keyword>
<dbReference type="PANTHER" id="PTHR44329:SF288">
    <property type="entry name" value="MITOGEN-ACTIVATED PROTEIN KINASE KINASE KINASE 20"/>
    <property type="match status" value="1"/>
</dbReference>
<keyword evidence="10" id="KW-1185">Reference proteome</keyword>
<feature type="compositionally biased region" description="Basic and acidic residues" evidence="7">
    <location>
        <begin position="369"/>
        <end position="383"/>
    </location>
</feature>
<dbReference type="PANTHER" id="PTHR44329">
    <property type="entry name" value="SERINE/THREONINE-PROTEIN KINASE TNNI3K-RELATED"/>
    <property type="match status" value="1"/>
</dbReference>
<evidence type="ECO:0000313" key="9">
    <source>
        <dbReference type="EMBL" id="PPR04355.1"/>
    </source>
</evidence>
<accession>A0A409YMV8</accession>
<dbReference type="InterPro" id="IPR036537">
    <property type="entry name" value="Adaptor_Cbl_N_dom_sf"/>
</dbReference>
<dbReference type="Pfam" id="PF07714">
    <property type="entry name" value="PK_Tyr_Ser-Thr"/>
    <property type="match status" value="1"/>
</dbReference>
<evidence type="ECO:0000313" key="10">
    <source>
        <dbReference type="Proteomes" id="UP000284842"/>
    </source>
</evidence>
<feature type="domain" description="Protein kinase" evidence="8">
    <location>
        <begin position="442"/>
        <end position="759"/>
    </location>
</feature>
<dbReference type="CDD" id="cd21037">
    <property type="entry name" value="MLKL_NTD"/>
    <property type="match status" value="1"/>
</dbReference>
<comment type="caution">
    <text evidence="9">The sequence shown here is derived from an EMBL/GenBank/DDBJ whole genome shotgun (WGS) entry which is preliminary data.</text>
</comment>
<feature type="region of interest" description="Disordered" evidence="7">
    <location>
        <begin position="534"/>
        <end position="585"/>
    </location>
</feature>
<feature type="region of interest" description="Disordered" evidence="7">
    <location>
        <begin position="368"/>
        <end position="406"/>
    </location>
</feature>
<protein>
    <recommendedName>
        <fullName evidence="8">Protein kinase domain-containing protein</fullName>
    </recommendedName>
</protein>
<evidence type="ECO:0000256" key="4">
    <source>
        <dbReference type="ARBA" id="ARBA00022777"/>
    </source>
</evidence>
<evidence type="ECO:0000256" key="5">
    <source>
        <dbReference type="ARBA" id="ARBA00022840"/>
    </source>
</evidence>
<dbReference type="InterPro" id="IPR001245">
    <property type="entry name" value="Ser-Thr/Tyr_kinase_cat_dom"/>
</dbReference>
<feature type="region of interest" description="Disordered" evidence="7">
    <location>
        <begin position="36"/>
        <end position="56"/>
    </location>
</feature>
<dbReference type="GO" id="GO:0004674">
    <property type="term" value="F:protein serine/threonine kinase activity"/>
    <property type="evidence" value="ECO:0007669"/>
    <property type="project" value="UniProtKB-KW"/>
</dbReference>
<feature type="binding site" evidence="6">
    <location>
        <position position="469"/>
    </location>
    <ligand>
        <name>ATP</name>
        <dbReference type="ChEBI" id="CHEBI:30616"/>
    </ligand>
</feature>
<dbReference type="GO" id="GO:0007166">
    <property type="term" value="P:cell surface receptor signaling pathway"/>
    <property type="evidence" value="ECO:0007669"/>
    <property type="project" value="InterPro"/>
</dbReference>
<dbReference type="STRING" id="181874.A0A409YMV8"/>
<dbReference type="InterPro" id="IPR059179">
    <property type="entry name" value="MLKL-like_MCAfunc"/>
</dbReference>